<keyword evidence="2" id="KW-1185">Reference proteome</keyword>
<organism evidence="1 2">
    <name type="scientific">Diplodia intermedia</name>
    <dbReference type="NCBI Taxonomy" id="856260"/>
    <lineage>
        <taxon>Eukaryota</taxon>
        <taxon>Fungi</taxon>
        <taxon>Dikarya</taxon>
        <taxon>Ascomycota</taxon>
        <taxon>Pezizomycotina</taxon>
        <taxon>Dothideomycetes</taxon>
        <taxon>Dothideomycetes incertae sedis</taxon>
        <taxon>Botryosphaeriales</taxon>
        <taxon>Botryosphaeriaceae</taxon>
        <taxon>Diplodia</taxon>
    </lineage>
</organism>
<dbReference type="EMBL" id="JAKEKT020000023">
    <property type="protein sequence ID" value="KAL1644399.1"/>
    <property type="molecule type" value="Genomic_DNA"/>
</dbReference>
<accession>A0ABR3TTT0</accession>
<comment type="caution">
    <text evidence="1">The sequence shown here is derived from an EMBL/GenBank/DDBJ whole genome shotgun (WGS) entry which is preliminary data.</text>
</comment>
<name>A0ABR3TTT0_9PEZI</name>
<protein>
    <submittedName>
        <fullName evidence="1">Uncharacterized protein</fullName>
    </submittedName>
</protein>
<gene>
    <name evidence="1" type="ORF">SLS58_004313</name>
</gene>
<evidence type="ECO:0000313" key="2">
    <source>
        <dbReference type="Proteomes" id="UP001521184"/>
    </source>
</evidence>
<evidence type="ECO:0000313" key="1">
    <source>
        <dbReference type="EMBL" id="KAL1644399.1"/>
    </source>
</evidence>
<proteinExistence type="predicted"/>
<reference evidence="1 2" key="1">
    <citation type="journal article" date="2023" name="Plant Dis.">
        <title>First Report of Diplodia intermedia Causing Canker and Dieback Diseases on Apple Trees in Canada.</title>
        <authorList>
            <person name="Ellouze W."/>
            <person name="Ilyukhin E."/>
            <person name="Sulman M."/>
            <person name="Ali S."/>
        </authorList>
    </citation>
    <scope>NUCLEOTIDE SEQUENCE [LARGE SCALE GENOMIC DNA]</scope>
    <source>
        <strain evidence="1 2">M45-28</strain>
    </source>
</reference>
<dbReference type="Proteomes" id="UP001521184">
    <property type="component" value="Unassembled WGS sequence"/>
</dbReference>
<sequence length="192" mass="20821">MYTVITEYYEDEAGAVTATSMCTVTNQTVADYISTRSDSLWAALYEDDGGVIYYPDPELRVSHYAYGRSTVVSGSVATVSQVLTVTSPTRFVHEAALRVLEVPPKTSAEDGDYCPRDFVESYLRDGIGVGDQSQVFKKLDLTASVPPFIATGSSYAGISYIPQAVISTLAEDSKVIQQYPGIRTCIAGRIDV</sequence>